<dbReference type="PATRIC" id="fig|176280.10.peg.2172"/>
<dbReference type="InterPro" id="IPR020904">
    <property type="entry name" value="Sc_DH/Rdtase_CS"/>
</dbReference>
<evidence type="ECO:0000256" key="12">
    <source>
        <dbReference type="ARBA" id="ARBA00031758"/>
    </source>
</evidence>
<dbReference type="PANTHER" id="PTHR42879:SF2">
    <property type="entry name" value="3-OXOACYL-[ACYL-CARRIER-PROTEIN] REDUCTASE FABG"/>
    <property type="match status" value="1"/>
</dbReference>
<sequence>MVLLSNSKKVAVVTGAAQGIGLKIAERLFEDGYSIALVDFNEEVAKESAEKLSKEGQEAVAFKADVSNRDQVFSVLNQVVEHFGDLNVLVNNAGLGPMTPIESVTPEQFNQVVGVNVGGVFWGIQAAIEQFDKLGHGGKIINATSQAGVEGNAGLSLYSSTKFAVRGLTQVAARDLAEKNITVNAFAPGIVETPMMKGIAEKLAEENNQPMEWGWKQFTDQIALKRLSKPEDVANVVSFLAGSDSDYITGQTIIVDGGMRFH</sequence>
<name>A0A0H2VI99_STAES</name>
<dbReference type="HOGENOM" id="CLU_010194_1_0_9"/>
<dbReference type="InterPro" id="IPR002347">
    <property type="entry name" value="SDR_fam"/>
</dbReference>
<dbReference type="GO" id="GO:0052588">
    <property type="term" value="F:diacetyl reductase ((S)-acetoin forming) (NAD+) activity"/>
    <property type="evidence" value="ECO:0007669"/>
    <property type="project" value="UniProtKB-EC"/>
</dbReference>
<evidence type="ECO:0000256" key="8">
    <source>
        <dbReference type="ARBA" id="ARBA00023027"/>
    </source>
</evidence>
<evidence type="ECO:0000256" key="16">
    <source>
        <dbReference type="PIRSR" id="PIRSR614007-2"/>
    </source>
</evidence>
<feature type="active site" description="Proton acceptor" evidence="15">
    <location>
        <position position="158"/>
    </location>
</feature>
<dbReference type="FunFam" id="3.40.50.720:FF:000084">
    <property type="entry name" value="Short-chain dehydrogenase reductase"/>
    <property type="match status" value="1"/>
</dbReference>
<feature type="binding site" evidence="16">
    <location>
        <position position="162"/>
    </location>
    <ligand>
        <name>NAD(+)</name>
        <dbReference type="ChEBI" id="CHEBI:57540"/>
    </ligand>
</feature>
<evidence type="ECO:0000256" key="1">
    <source>
        <dbReference type="ARBA" id="ARBA00002607"/>
    </source>
</evidence>
<dbReference type="PANTHER" id="PTHR42879">
    <property type="entry name" value="3-OXOACYL-(ACYL-CARRIER-PROTEIN) REDUCTASE"/>
    <property type="match status" value="1"/>
</dbReference>
<dbReference type="InterPro" id="IPR014007">
    <property type="entry name" value="23BDH"/>
</dbReference>
<dbReference type="EC" id="1.1.1.304" evidence="4"/>
<evidence type="ECO:0000256" key="4">
    <source>
        <dbReference type="ARBA" id="ARBA00012848"/>
    </source>
</evidence>
<dbReference type="PRINTS" id="PR00080">
    <property type="entry name" value="SDRFAMILY"/>
</dbReference>
<evidence type="ECO:0000256" key="13">
    <source>
        <dbReference type="ARBA" id="ARBA00032683"/>
    </source>
</evidence>
<dbReference type="EMBL" id="AE015929">
    <property type="protein sequence ID" value="AAO05867.1"/>
    <property type="molecule type" value="Genomic_DNA"/>
</dbReference>
<dbReference type="Proteomes" id="UP000001411">
    <property type="component" value="Chromosome"/>
</dbReference>
<evidence type="ECO:0000256" key="9">
    <source>
        <dbReference type="ARBA" id="ARBA00029743"/>
    </source>
</evidence>
<keyword evidence="8 16" id="KW-0520">NAD</keyword>
<keyword evidence="7" id="KW-0560">Oxidoreductase</keyword>
<comment type="function">
    <text evidence="2">Catalyzes the irreversible reduction of 2,3-butanediol to (S)-acetoin in the presence of NADH.</text>
</comment>
<dbReference type="GO" id="GO:0045150">
    <property type="term" value="P:acetoin catabolic process"/>
    <property type="evidence" value="ECO:0007669"/>
    <property type="project" value="InterPro"/>
</dbReference>
<feature type="binding site" evidence="16">
    <location>
        <position position="92"/>
    </location>
    <ligand>
        <name>NAD(+)</name>
        <dbReference type="ChEBI" id="CHEBI:57540"/>
    </ligand>
</feature>
<gene>
    <name evidence="17" type="ordered locus">SE_2225</name>
</gene>
<dbReference type="InterPro" id="IPR036291">
    <property type="entry name" value="NAD(P)-bd_dom_sf"/>
</dbReference>
<organism evidence="17 18">
    <name type="scientific">Staphylococcus epidermidis (strain ATCC 12228 / FDA PCI 1200)</name>
    <dbReference type="NCBI Taxonomy" id="176280"/>
    <lineage>
        <taxon>Bacteria</taxon>
        <taxon>Bacillati</taxon>
        <taxon>Bacillota</taxon>
        <taxon>Bacilli</taxon>
        <taxon>Bacillales</taxon>
        <taxon>Staphylococcaceae</taxon>
        <taxon>Staphylococcus</taxon>
    </lineage>
</organism>
<evidence type="ECO:0000256" key="10">
    <source>
        <dbReference type="ARBA" id="ARBA00029899"/>
    </source>
</evidence>
<dbReference type="NCBIfam" id="NF006394">
    <property type="entry name" value="PRK08643.1"/>
    <property type="match status" value="1"/>
</dbReference>
<feature type="binding site" evidence="16">
    <location>
        <begin position="18"/>
        <end position="20"/>
    </location>
    <ligand>
        <name>NAD(+)</name>
        <dbReference type="ChEBI" id="CHEBI:57540"/>
    </ligand>
</feature>
<comment type="function">
    <text evidence="1">Catalyzes the NADPH-dependent reduction of beta-ketoacyl-ACP substrates to beta-hydroxyacyl-ACP products, the first reductive step in the elongation cycle of fatty acid biosynthesis.</text>
</comment>
<evidence type="ECO:0000256" key="15">
    <source>
        <dbReference type="PIRSR" id="PIRSR614007-1"/>
    </source>
</evidence>
<protein>
    <recommendedName>
        <fullName evidence="6">3-oxoacyl-[acyl-carrier-protein] reductase FabG</fullName>
        <ecNumber evidence="4">1.1.1.304</ecNumber>
    </recommendedName>
    <alternativeName>
        <fullName evidence="11">Acetoin(diacetyl) reductase</fullName>
    </alternativeName>
    <alternativeName>
        <fullName evidence="9 13">Beta-Ketoacyl-acyl carrier protein reductase</fullName>
    </alternativeName>
    <alternativeName>
        <fullName evidence="10">Beta-ketoacyl-ACP reductase</fullName>
    </alternativeName>
    <alternativeName>
        <fullName evidence="5">Diacetyl reductase [(S)-acetoin forming]</fullName>
    </alternativeName>
    <alternativeName>
        <fullName evidence="12">Meso-2,3-butanediol dehydrogenase</fullName>
    </alternativeName>
</protein>
<proteinExistence type="inferred from homology"/>
<dbReference type="Pfam" id="PF13561">
    <property type="entry name" value="adh_short_C2"/>
    <property type="match status" value="1"/>
</dbReference>
<evidence type="ECO:0000256" key="7">
    <source>
        <dbReference type="ARBA" id="ARBA00023002"/>
    </source>
</evidence>
<comment type="catalytic activity">
    <reaction evidence="14">
        <text>(S)-acetoin + NAD(+) = diacetyl + NADH + H(+)</text>
        <dbReference type="Rhea" id="RHEA:27286"/>
        <dbReference type="ChEBI" id="CHEBI:15378"/>
        <dbReference type="ChEBI" id="CHEBI:15687"/>
        <dbReference type="ChEBI" id="CHEBI:16583"/>
        <dbReference type="ChEBI" id="CHEBI:57540"/>
        <dbReference type="ChEBI" id="CHEBI:57945"/>
        <dbReference type="EC" id="1.1.1.304"/>
    </reaction>
</comment>
<evidence type="ECO:0000313" key="17">
    <source>
        <dbReference type="EMBL" id="AAO05867.1"/>
    </source>
</evidence>
<feature type="binding site" evidence="16">
    <location>
        <position position="158"/>
    </location>
    <ligand>
        <name>NAD(+)</name>
        <dbReference type="ChEBI" id="CHEBI:57540"/>
    </ligand>
</feature>
<evidence type="ECO:0000256" key="3">
    <source>
        <dbReference type="ARBA" id="ARBA00006484"/>
    </source>
</evidence>
<dbReference type="NCBIfam" id="NF005559">
    <property type="entry name" value="PRK07231.1"/>
    <property type="match status" value="1"/>
</dbReference>
<dbReference type="InterPro" id="IPR050259">
    <property type="entry name" value="SDR"/>
</dbReference>
<dbReference type="AlphaFoldDB" id="A0A0H2VI99"/>
<evidence type="ECO:0000313" key="18">
    <source>
        <dbReference type="Proteomes" id="UP000001411"/>
    </source>
</evidence>
<feature type="binding site" evidence="16">
    <location>
        <begin position="65"/>
        <end position="66"/>
    </location>
    <ligand>
        <name>NAD(+)</name>
        <dbReference type="ChEBI" id="CHEBI:57540"/>
    </ligand>
</feature>
<accession>A0A0H2VI99</accession>
<dbReference type="eggNOG" id="COG1028">
    <property type="taxonomic scope" value="Bacteria"/>
</dbReference>
<dbReference type="OrthoDB" id="9803333at2"/>
<dbReference type="NCBIfam" id="TIGR02415">
    <property type="entry name" value="23BDH"/>
    <property type="match status" value="1"/>
</dbReference>
<evidence type="ECO:0000256" key="14">
    <source>
        <dbReference type="ARBA" id="ARBA00047315"/>
    </source>
</evidence>
<evidence type="ECO:0000256" key="5">
    <source>
        <dbReference type="ARBA" id="ARBA00016110"/>
    </source>
</evidence>
<feature type="binding site" evidence="16">
    <location>
        <begin position="188"/>
        <end position="193"/>
    </location>
    <ligand>
        <name>NAD(+)</name>
        <dbReference type="ChEBI" id="CHEBI:57540"/>
    </ligand>
</feature>
<evidence type="ECO:0000256" key="11">
    <source>
        <dbReference type="ARBA" id="ARBA00029989"/>
    </source>
</evidence>
<dbReference type="Gene3D" id="3.40.50.720">
    <property type="entry name" value="NAD(P)-binding Rossmann-like Domain"/>
    <property type="match status" value="1"/>
</dbReference>
<evidence type="ECO:0000256" key="2">
    <source>
        <dbReference type="ARBA" id="ARBA00003200"/>
    </source>
</evidence>
<dbReference type="KEGG" id="sep:SE_2225"/>
<reference evidence="17 18" key="1">
    <citation type="journal article" date="2003" name="Mol. Microbiol.">
        <title>Genome-based analysis of virulence genes in a non-biofilm-forming Staphylococcus epidermidis strain (ATCC 12228).</title>
        <authorList>
            <person name="Zhang Y.Q."/>
            <person name="Ren S.X."/>
            <person name="Li H.L."/>
            <person name="Wang Y.X."/>
            <person name="Fu G."/>
            <person name="Yang J."/>
            <person name="Qin Z.Q."/>
            <person name="Miao Y.G."/>
            <person name="Wang W.Y."/>
            <person name="Chen R.S."/>
            <person name="Shen Y."/>
            <person name="Chen Z."/>
            <person name="Yuan Z.H."/>
            <person name="Zhao G.P."/>
            <person name="Qu D."/>
            <person name="Danchin A."/>
            <person name="Wen Y.M."/>
        </authorList>
    </citation>
    <scope>NUCLEOTIDE SEQUENCE [LARGE SCALE GENOMIC DNA]</scope>
    <source>
        <strain evidence="18">ATCC 12228 / FDA PCI 1200</strain>
    </source>
</reference>
<evidence type="ECO:0000256" key="6">
    <source>
        <dbReference type="ARBA" id="ARBA00017650"/>
    </source>
</evidence>
<dbReference type="GO" id="GO:0008206">
    <property type="term" value="P:bile acid metabolic process"/>
    <property type="evidence" value="ECO:0007669"/>
    <property type="project" value="UniProtKB-ARBA"/>
</dbReference>
<comment type="similarity">
    <text evidence="3">Belongs to the short-chain dehydrogenases/reductases (SDR) family.</text>
</comment>
<dbReference type="PROSITE" id="PS00061">
    <property type="entry name" value="ADH_SHORT"/>
    <property type="match status" value="1"/>
</dbReference>
<dbReference type="SUPFAM" id="SSF51735">
    <property type="entry name" value="NAD(P)-binding Rossmann-fold domains"/>
    <property type="match status" value="1"/>
</dbReference>
<dbReference type="PRINTS" id="PR00081">
    <property type="entry name" value="GDHRDH"/>
</dbReference>
<feature type="binding site" evidence="16">
    <location>
        <position position="39"/>
    </location>
    <ligand>
        <name>NAD(+)</name>
        <dbReference type="ChEBI" id="CHEBI:57540"/>
    </ligand>
</feature>